<evidence type="ECO:0000256" key="4">
    <source>
        <dbReference type="ARBA" id="ARBA00023002"/>
    </source>
</evidence>
<organism evidence="8 9">
    <name type="scientific">Gracilariopsis chorda</name>
    <dbReference type="NCBI Taxonomy" id="448386"/>
    <lineage>
        <taxon>Eukaryota</taxon>
        <taxon>Rhodophyta</taxon>
        <taxon>Florideophyceae</taxon>
        <taxon>Rhodymeniophycidae</taxon>
        <taxon>Gracilariales</taxon>
        <taxon>Gracilariaceae</taxon>
        <taxon>Gracilariopsis</taxon>
    </lineage>
</organism>
<evidence type="ECO:0000313" key="8">
    <source>
        <dbReference type="EMBL" id="PXF49645.1"/>
    </source>
</evidence>
<evidence type="ECO:0000259" key="7">
    <source>
        <dbReference type="PROSITE" id="PS50873"/>
    </source>
</evidence>
<evidence type="ECO:0000256" key="5">
    <source>
        <dbReference type="ARBA" id="ARBA00023004"/>
    </source>
</evidence>
<name>A0A2V3J5G2_9FLOR</name>
<reference evidence="8 9" key="1">
    <citation type="journal article" date="2018" name="Mol. Biol. Evol.">
        <title>Analysis of the draft genome of the red seaweed Gracilariopsis chorda provides insights into genome size evolution in Rhodophyta.</title>
        <authorList>
            <person name="Lee J."/>
            <person name="Yang E.C."/>
            <person name="Graf L."/>
            <person name="Yang J.H."/>
            <person name="Qiu H."/>
            <person name="Zel Zion U."/>
            <person name="Chan C.X."/>
            <person name="Stephens T.G."/>
            <person name="Weber A.P.M."/>
            <person name="Boo G.H."/>
            <person name="Boo S.M."/>
            <person name="Kim K.M."/>
            <person name="Shin Y."/>
            <person name="Jung M."/>
            <person name="Lee S.J."/>
            <person name="Yim H.S."/>
            <person name="Lee J.H."/>
            <person name="Bhattacharya D."/>
            <person name="Yoon H.S."/>
        </authorList>
    </citation>
    <scope>NUCLEOTIDE SEQUENCE [LARGE SCALE GENOMIC DNA]</scope>
    <source>
        <strain evidence="8 9">SKKU-2015</strain>
        <tissue evidence="8">Whole body</tissue>
    </source>
</reference>
<dbReference type="GO" id="GO:0000302">
    <property type="term" value="P:response to reactive oxygen species"/>
    <property type="evidence" value="ECO:0007669"/>
    <property type="project" value="TreeGrafter"/>
</dbReference>
<dbReference type="OrthoDB" id="2859658at2759"/>
<dbReference type="STRING" id="448386.A0A2V3J5G2"/>
<keyword evidence="9" id="KW-1185">Reference proteome</keyword>
<dbReference type="Proteomes" id="UP000247409">
    <property type="component" value="Unassembled WGS sequence"/>
</dbReference>
<dbReference type="PRINTS" id="PR00459">
    <property type="entry name" value="ASPEROXIDASE"/>
</dbReference>
<dbReference type="InterPro" id="IPR002016">
    <property type="entry name" value="Haem_peroxidase"/>
</dbReference>
<accession>A0A2V3J5G2</accession>
<sequence>MRASHPSILTDSLTVHGASLTMLAFIPTSSLPAFKPKPLFQIASNPRAATSNFVKMSAAPISRRSFTLAALSTISVSLLPKTSQAATTLPATSSPPATREAQAQSLRRAVRAAISADPTMAATLLRLAFHDSFTFDLVSGKGGANGSIRLETNRGENFGLQRAVDVLRPIQASIGLGWGDVVAVAGAEAVEATGGPHIDVRLGRDQAEVEDPRGALPVLSETVDELRARFVPRGFDDADLVALSGAHTLGKVGGGGPFVAEPNRFKNDYFKNLLWYQDRRERNLPTTTGPPDRPNFQLPSDMHLLDDPKTLALVRKFGADEAAFFAQFAASYKKMVSVGTPFASR</sequence>
<dbReference type="InterPro" id="IPR044831">
    <property type="entry name" value="Ccp1-like"/>
</dbReference>
<dbReference type="GO" id="GO:0034599">
    <property type="term" value="P:cellular response to oxidative stress"/>
    <property type="evidence" value="ECO:0007669"/>
    <property type="project" value="InterPro"/>
</dbReference>
<proteinExistence type="inferred from homology"/>
<dbReference type="SUPFAM" id="SSF48113">
    <property type="entry name" value="Heme-dependent peroxidases"/>
    <property type="match status" value="1"/>
</dbReference>
<evidence type="ECO:0000256" key="2">
    <source>
        <dbReference type="ARBA" id="ARBA00022617"/>
    </source>
</evidence>
<dbReference type="PANTHER" id="PTHR31356">
    <property type="entry name" value="THYLAKOID LUMENAL 29 KDA PROTEIN, CHLOROPLASTIC-RELATED"/>
    <property type="match status" value="1"/>
</dbReference>
<dbReference type="PROSITE" id="PS00435">
    <property type="entry name" value="PEROXIDASE_1"/>
    <property type="match status" value="1"/>
</dbReference>
<dbReference type="GO" id="GO:0004601">
    <property type="term" value="F:peroxidase activity"/>
    <property type="evidence" value="ECO:0007669"/>
    <property type="project" value="UniProtKB-KW"/>
</dbReference>
<dbReference type="PRINTS" id="PR00458">
    <property type="entry name" value="PEROXIDASE"/>
</dbReference>
<gene>
    <name evidence="8" type="ORF">BWQ96_00523</name>
</gene>
<comment type="similarity">
    <text evidence="6">Belongs to the peroxidase family.</text>
</comment>
<evidence type="ECO:0000256" key="3">
    <source>
        <dbReference type="ARBA" id="ARBA00022723"/>
    </source>
</evidence>
<dbReference type="InterPro" id="IPR019793">
    <property type="entry name" value="Peroxidases_heam-ligand_BS"/>
</dbReference>
<keyword evidence="4" id="KW-0560">Oxidoreductase</keyword>
<dbReference type="PROSITE" id="PS00436">
    <property type="entry name" value="PEROXIDASE_2"/>
    <property type="match status" value="1"/>
</dbReference>
<dbReference type="PROSITE" id="PS50873">
    <property type="entry name" value="PEROXIDASE_4"/>
    <property type="match status" value="1"/>
</dbReference>
<evidence type="ECO:0000256" key="6">
    <source>
        <dbReference type="RuleBase" id="RU004241"/>
    </source>
</evidence>
<dbReference type="Gene3D" id="1.10.520.10">
    <property type="match status" value="1"/>
</dbReference>
<dbReference type="InterPro" id="IPR019794">
    <property type="entry name" value="Peroxidases_AS"/>
</dbReference>
<dbReference type="AlphaFoldDB" id="A0A2V3J5G2"/>
<evidence type="ECO:0000256" key="1">
    <source>
        <dbReference type="ARBA" id="ARBA00022559"/>
    </source>
</evidence>
<dbReference type="Gene3D" id="1.10.420.10">
    <property type="entry name" value="Peroxidase, domain 2"/>
    <property type="match status" value="1"/>
</dbReference>
<protein>
    <submittedName>
        <fullName evidence="8">Putative L-ascorbate peroxidase 6</fullName>
    </submittedName>
</protein>
<dbReference type="GO" id="GO:0042744">
    <property type="term" value="P:hydrogen peroxide catabolic process"/>
    <property type="evidence" value="ECO:0007669"/>
    <property type="project" value="TreeGrafter"/>
</dbReference>
<dbReference type="InterPro" id="IPR010255">
    <property type="entry name" value="Haem_peroxidase_sf"/>
</dbReference>
<keyword evidence="5" id="KW-0408">Iron</keyword>
<keyword evidence="2" id="KW-0349">Heme</keyword>
<comment type="caution">
    <text evidence="8">The sequence shown here is derived from an EMBL/GenBank/DDBJ whole genome shotgun (WGS) entry which is preliminary data.</text>
</comment>
<dbReference type="GO" id="GO:0046872">
    <property type="term" value="F:metal ion binding"/>
    <property type="evidence" value="ECO:0007669"/>
    <property type="project" value="UniProtKB-KW"/>
</dbReference>
<dbReference type="Pfam" id="PF00141">
    <property type="entry name" value="peroxidase"/>
    <property type="match status" value="1"/>
</dbReference>
<evidence type="ECO:0000313" key="9">
    <source>
        <dbReference type="Proteomes" id="UP000247409"/>
    </source>
</evidence>
<dbReference type="GO" id="GO:0020037">
    <property type="term" value="F:heme binding"/>
    <property type="evidence" value="ECO:0007669"/>
    <property type="project" value="InterPro"/>
</dbReference>
<dbReference type="EMBL" id="NBIV01000003">
    <property type="protein sequence ID" value="PXF49645.1"/>
    <property type="molecule type" value="Genomic_DNA"/>
</dbReference>
<dbReference type="PANTHER" id="PTHR31356:SF8">
    <property type="entry name" value="L-ASCORBATE PEROXIDASE 6-RELATED"/>
    <property type="match status" value="1"/>
</dbReference>
<keyword evidence="1 8" id="KW-0575">Peroxidase</keyword>
<feature type="domain" description="Plant heme peroxidase family profile" evidence="7">
    <location>
        <begin position="106"/>
        <end position="345"/>
    </location>
</feature>
<dbReference type="InterPro" id="IPR002207">
    <property type="entry name" value="Peroxidase_I"/>
</dbReference>
<keyword evidence="3" id="KW-0479">Metal-binding</keyword>